<feature type="transmembrane region" description="Helical" evidence="2">
    <location>
        <begin position="187"/>
        <end position="208"/>
    </location>
</feature>
<feature type="signal peptide" evidence="3">
    <location>
        <begin position="1"/>
        <end position="24"/>
    </location>
</feature>
<reference evidence="4 5" key="1">
    <citation type="journal article" date="1998" name="Science">
        <title>Genome sequence of the nematode C. elegans: a platform for investigating biology.</title>
        <authorList>
            <consortium name="The C. elegans sequencing consortium"/>
            <person name="Sulson J.E."/>
            <person name="Waterston R."/>
        </authorList>
    </citation>
    <scope>NUCLEOTIDE SEQUENCE [LARGE SCALE GENOMIC DNA]</scope>
    <source>
        <strain evidence="4 5">Bristol N2</strain>
    </source>
</reference>
<dbReference type="InParanoid" id="Q22259"/>
<keyword evidence="3" id="KW-0732">Signal</keyword>
<feature type="compositionally biased region" description="Polar residues" evidence="1">
    <location>
        <begin position="281"/>
        <end position="290"/>
    </location>
</feature>
<evidence type="ECO:0000256" key="2">
    <source>
        <dbReference type="SAM" id="Phobius"/>
    </source>
</evidence>
<feature type="chain" id="PRO_5004200848" evidence="3">
    <location>
        <begin position="25"/>
        <end position="290"/>
    </location>
</feature>
<dbReference type="WormBase" id="T06E4.5">
    <property type="protein sequence ID" value="CE34090"/>
    <property type="gene ID" value="WBGene00011533"/>
</dbReference>
<keyword evidence="2" id="KW-1133">Transmembrane helix</keyword>
<dbReference type="OrthoDB" id="5906856at2759"/>
<dbReference type="PaxDb" id="6239-T06E4.5"/>
<dbReference type="AGR" id="WB:WBGene00011533"/>
<dbReference type="Proteomes" id="UP000001940">
    <property type="component" value="Chromosome V"/>
</dbReference>
<protein>
    <submittedName>
        <fullName evidence="4">Recep_L_domain domain-containing protein</fullName>
    </submittedName>
</protein>
<proteinExistence type="predicted"/>
<dbReference type="KEGG" id="cel:CELE_T06E4.5"/>
<sequence>MVIYMKRKLFVFFITLVAFLVCNAGQNGECIGGTVEDIPNDCVIIISKPLIIAEKSHENILRSKLAKVEKIKAGLEISNIRFSMFNYLQNTVSIENPTGPAIFFNGNQKLQRVLLQKLESLKGKPNELLFSKDNFIHSVFKDGNSMTDFMKLRAAAYNSSRQKCDNNFFEVLDSQAPNVVVLERMEISMAIGAITTIVIAIWICYYFCVSKEKKLKKKYCLIKKPKTKATTSSNNEIKKNVLKMDVTKDKDLESSKLPTESKRSSLQSPQSELSKVEKAQASINCSISKK</sequence>
<feature type="compositionally biased region" description="Polar residues" evidence="1">
    <location>
        <begin position="264"/>
        <end position="273"/>
    </location>
</feature>
<feature type="region of interest" description="Disordered" evidence="1">
    <location>
        <begin position="249"/>
        <end position="290"/>
    </location>
</feature>
<keyword evidence="2" id="KW-0812">Transmembrane</keyword>
<name>Q22259_CAEEL</name>
<gene>
    <name evidence="4" type="ORF">CELE_T06E4.5</name>
    <name evidence="4 6" type="ORF">T06E4.5</name>
</gene>
<dbReference type="SUPFAM" id="SSF52058">
    <property type="entry name" value="L domain-like"/>
    <property type="match status" value="1"/>
</dbReference>
<dbReference type="Bgee" id="WBGene00011533">
    <property type="expression patterns" value="Expressed in larva and 1 other cell type or tissue"/>
</dbReference>
<dbReference type="CTD" id="188177"/>
<evidence type="ECO:0000256" key="3">
    <source>
        <dbReference type="SAM" id="SignalP"/>
    </source>
</evidence>
<dbReference type="UCSC" id="T06E4.5">
    <property type="organism name" value="c. elegans"/>
</dbReference>
<dbReference type="OMA" id="VIAIWIC"/>
<dbReference type="RefSeq" id="NP_505485.2">
    <property type="nucleotide sequence ID" value="NM_073084.2"/>
</dbReference>
<feature type="compositionally biased region" description="Basic and acidic residues" evidence="1">
    <location>
        <begin position="249"/>
        <end position="263"/>
    </location>
</feature>
<dbReference type="GeneID" id="188177"/>
<evidence type="ECO:0000313" key="4">
    <source>
        <dbReference type="EMBL" id="CAA94791.2"/>
    </source>
</evidence>
<keyword evidence="5" id="KW-1185">Reference proteome</keyword>
<evidence type="ECO:0000313" key="5">
    <source>
        <dbReference type="Proteomes" id="UP000001940"/>
    </source>
</evidence>
<dbReference type="PIR" id="T24589">
    <property type="entry name" value="T24589"/>
</dbReference>
<dbReference type="eggNOG" id="ENOG502TK34">
    <property type="taxonomic scope" value="Eukaryota"/>
</dbReference>
<organism evidence="4 5">
    <name type="scientific">Caenorhabditis elegans</name>
    <dbReference type="NCBI Taxonomy" id="6239"/>
    <lineage>
        <taxon>Eukaryota</taxon>
        <taxon>Metazoa</taxon>
        <taxon>Ecdysozoa</taxon>
        <taxon>Nematoda</taxon>
        <taxon>Chromadorea</taxon>
        <taxon>Rhabditida</taxon>
        <taxon>Rhabditina</taxon>
        <taxon>Rhabditomorpha</taxon>
        <taxon>Rhabditoidea</taxon>
        <taxon>Rhabditidae</taxon>
        <taxon>Peloderinae</taxon>
        <taxon>Caenorhabditis</taxon>
    </lineage>
</organism>
<dbReference type="EMBL" id="BX284605">
    <property type="protein sequence ID" value="CAA94791.2"/>
    <property type="molecule type" value="Genomic_DNA"/>
</dbReference>
<keyword evidence="2" id="KW-0472">Membrane</keyword>
<dbReference type="HOGENOM" id="CLU_076970_1_0_1"/>
<accession>Q22259</accession>
<evidence type="ECO:0000313" key="6">
    <source>
        <dbReference type="WormBase" id="T06E4.5"/>
    </source>
</evidence>
<dbReference type="AlphaFoldDB" id="Q22259"/>
<evidence type="ECO:0000256" key="1">
    <source>
        <dbReference type="SAM" id="MobiDB-lite"/>
    </source>
</evidence>